<protein>
    <submittedName>
        <fullName evidence="1">Uncharacterized protein</fullName>
    </submittedName>
</protein>
<reference evidence="1" key="1">
    <citation type="submission" date="2018-02" db="EMBL/GenBank/DDBJ databases">
        <title>Rhizophora mucronata_Transcriptome.</title>
        <authorList>
            <person name="Meera S.P."/>
            <person name="Sreeshan A."/>
            <person name="Augustine A."/>
        </authorList>
    </citation>
    <scope>NUCLEOTIDE SEQUENCE</scope>
    <source>
        <tissue evidence="1">Leaf</tissue>
    </source>
</reference>
<name>A0A2P2Q6U4_RHIMU</name>
<evidence type="ECO:0000313" key="1">
    <source>
        <dbReference type="EMBL" id="MBX62670.1"/>
    </source>
</evidence>
<accession>A0A2P2Q6U4</accession>
<sequence>MFNPWLNTIFPIHHLIKNFQPFVFQASMAAAR</sequence>
<dbReference type="EMBL" id="GGEC01082186">
    <property type="protein sequence ID" value="MBX62670.1"/>
    <property type="molecule type" value="Transcribed_RNA"/>
</dbReference>
<proteinExistence type="predicted"/>
<organism evidence="1">
    <name type="scientific">Rhizophora mucronata</name>
    <name type="common">Asiatic mangrove</name>
    <dbReference type="NCBI Taxonomy" id="61149"/>
    <lineage>
        <taxon>Eukaryota</taxon>
        <taxon>Viridiplantae</taxon>
        <taxon>Streptophyta</taxon>
        <taxon>Embryophyta</taxon>
        <taxon>Tracheophyta</taxon>
        <taxon>Spermatophyta</taxon>
        <taxon>Magnoliopsida</taxon>
        <taxon>eudicotyledons</taxon>
        <taxon>Gunneridae</taxon>
        <taxon>Pentapetalae</taxon>
        <taxon>rosids</taxon>
        <taxon>fabids</taxon>
        <taxon>Malpighiales</taxon>
        <taxon>Rhizophoraceae</taxon>
        <taxon>Rhizophora</taxon>
    </lineage>
</organism>
<dbReference type="AlphaFoldDB" id="A0A2P2Q6U4"/>